<sequence length="785" mass="83503">MASSSAITLLHQRDGSALRVMGMDLQRRRTPNRSTHGTRKLRRGSGTLTVNLENEATSYLFNASVGTPAQQVHVLVDTGSSDLWFNAPNSALCTSRGDPCAASGTYEANSSTTYQYINSDFNITYVDGDNISGDYATDVFQVGATIVTDLQFGIGYDSTAADGILGVGYASNEAQVSATGGKTYDNFPAKLVAEGIIGANAYSLWLNDLEASTGNILFGGVDSAKYEGELVTLPIQTVQGAYREFLITLTGVEYGGTTIGSNLALAVVLDSGTSFTYLPDDITEAIYDAVGAVYNERSGAASVPCSLGEQGTSLTFQFSDPAAIVVPMSEMVLGSESAPNGQQFQSSCLFGIAPSGNSASILGDTFLRSAYVVYDLDNNEISIAQTKFNVSVADIAEIGSGSAAVPQSTPAASPVPASGTSQSGHSGKAWLLASAPHSVNTSKLLEAHLWLPIMVSYKEIKVSNAQITDSTAPQIAVFVGGTSGIGQLTIKALASAGTKVRIYLIGRKSSRERTFDFIQELRTINSKADIIWTEGDVSLLADASRVCEAIKATESHVDLLFLTTGYAPFGARSETLEGVEISQSLRYYTRILFALKLLPLLNRAENPRVVSVGGGGMEFADINLDDLDLKEPGSFGVIRAHKLSAGMNTMALERMASENEHVTFIHSCPGWVNTGNVHRGLDATSVVMSWVVRLILNPLIHLLSFSNEESGQRHLFQCTSAAFGGRGIPWHGSQALNSYGRPANGLFLVDQQCNSAANDKVVATLRVSAQNKIWDHTQAVLQPYL</sequence>
<name>A0ACC1NRE9_9HYPO</name>
<accession>A0ACC1NRE9</accession>
<protein>
    <submittedName>
        <fullName evidence="1">Uncharacterized protein</fullName>
    </submittedName>
</protein>
<evidence type="ECO:0000313" key="2">
    <source>
        <dbReference type="Proteomes" id="UP001143910"/>
    </source>
</evidence>
<keyword evidence="2" id="KW-1185">Reference proteome</keyword>
<evidence type="ECO:0000313" key="1">
    <source>
        <dbReference type="EMBL" id="KAJ2981867.1"/>
    </source>
</evidence>
<reference evidence="1" key="1">
    <citation type="submission" date="2022-08" db="EMBL/GenBank/DDBJ databases">
        <title>Genome Sequence of Lecanicillium fungicola.</title>
        <authorList>
            <person name="Buettner E."/>
        </authorList>
    </citation>
    <scope>NUCLEOTIDE SEQUENCE</scope>
    <source>
        <strain evidence="1">Babe33</strain>
    </source>
</reference>
<dbReference type="EMBL" id="JANJQO010000106">
    <property type="protein sequence ID" value="KAJ2981867.1"/>
    <property type="molecule type" value="Genomic_DNA"/>
</dbReference>
<proteinExistence type="predicted"/>
<organism evidence="1 2">
    <name type="scientific">Zarea fungicola</name>
    <dbReference type="NCBI Taxonomy" id="93591"/>
    <lineage>
        <taxon>Eukaryota</taxon>
        <taxon>Fungi</taxon>
        <taxon>Dikarya</taxon>
        <taxon>Ascomycota</taxon>
        <taxon>Pezizomycotina</taxon>
        <taxon>Sordariomycetes</taxon>
        <taxon>Hypocreomycetidae</taxon>
        <taxon>Hypocreales</taxon>
        <taxon>Cordycipitaceae</taxon>
        <taxon>Zarea</taxon>
    </lineage>
</organism>
<comment type="caution">
    <text evidence="1">The sequence shown here is derived from an EMBL/GenBank/DDBJ whole genome shotgun (WGS) entry which is preliminary data.</text>
</comment>
<dbReference type="Proteomes" id="UP001143910">
    <property type="component" value="Unassembled WGS sequence"/>
</dbReference>
<gene>
    <name evidence="1" type="ORF">NQ176_g1759</name>
</gene>